<sequence>MSSVYDYPRSQQQPDDQPHPSPPSDSAIRALHDSAPDSPPNGLPSLPSTTPLVKSEPGDHDSPHSLPAASDSQSDFRRQSAASALLAQLLGNQSSADGLGPEDHSMPQAHDGADHPQNNGHDMKSQWHIDSTSVSPVIPADSTNGGLDQFPPGSTEPLPPHQQDEKNSDQQPDMSFAHPDHDGSMSIKATDAVEGLTDPLLFAKSSLDHSDLFSPFDITAAPKTPFEALQQNEMLTAAYLSQGADLSALGYSGGHLSHDIPGSVAGSEPRIQAFAKLEFDDGHFYCNTYSFILGRDVRAARAAHQREIQVRQAMRTSRAKSSSGGNTSHTPNRVKHEGSGILGSVVSDRGGIMGFDPDIPPHLPHHLSRRSSVSSHAESGAPLHATPAQLQSTTDYNALAMQSLNEGNGDAKPVDALALLPSPDACPTIPIHPPATVDGSAAGHRGISRKHVKIAYNFDRNLFEMEV</sequence>
<name>A0A1R3RQ51_ASPC5</name>
<organism evidence="3 4">
    <name type="scientific">Aspergillus carbonarius (strain ITEM 5010)</name>
    <dbReference type="NCBI Taxonomy" id="602072"/>
    <lineage>
        <taxon>Eukaryota</taxon>
        <taxon>Fungi</taxon>
        <taxon>Dikarya</taxon>
        <taxon>Ascomycota</taxon>
        <taxon>Pezizomycotina</taxon>
        <taxon>Eurotiomycetes</taxon>
        <taxon>Eurotiomycetidae</taxon>
        <taxon>Eurotiales</taxon>
        <taxon>Aspergillaceae</taxon>
        <taxon>Aspergillus</taxon>
        <taxon>Aspergillus subgen. Circumdati</taxon>
    </lineage>
</organism>
<feature type="compositionally biased region" description="Polar residues" evidence="2">
    <location>
        <begin position="319"/>
        <end position="331"/>
    </location>
</feature>
<feature type="non-terminal residue" evidence="3">
    <location>
        <position position="467"/>
    </location>
</feature>
<dbReference type="EMBL" id="KV907498">
    <property type="protein sequence ID" value="OOF96611.1"/>
    <property type="molecule type" value="Genomic_DNA"/>
</dbReference>
<dbReference type="STRING" id="602072.A0A1R3RQ51"/>
<dbReference type="VEuPathDB" id="FungiDB:ASPCADRAFT_206794"/>
<dbReference type="InterPro" id="IPR045178">
    <property type="entry name" value="Fhl1/FHA1"/>
</dbReference>
<evidence type="ECO:0000256" key="1">
    <source>
        <dbReference type="ARBA" id="ARBA00023242"/>
    </source>
</evidence>
<feature type="region of interest" description="Disordered" evidence="2">
    <location>
        <begin position="357"/>
        <end position="381"/>
    </location>
</feature>
<feature type="compositionally biased region" description="Polar residues" evidence="2">
    <location>
        <begin position="128"/>
        <end position="146"/>
    </location>
</feature>
<dbReference type="GO" id="GO:0005634">
    <property type="term" value="C:nucleus"/>
    <property type="evidence" value="ECO:0007669"/>
    <property type="project" value="TreeGrafter"/>
</dbReference>
<dbReference type="OrthoDB" id="5402974at2759"/>
<protein>
    <submittedName>
        <fullName evidence="3">Uncharacterized protein</fullName>
    </submittedName>
</protein>
<dbReference type="AlphaFoldDB" id="A0A1R3RQ51"/>
<evidence type="ECO:0000313" key="4">
    <source>
        <dbReference type="Proteomes" id="UP000188318"/>
    </source>
</evidence>
<feature type="region of interest" description="Disordered" evidence="2">
    <location>
        <begin position="1"/>
        <end position="185"/>
    </location>
</feature>
<feature type="compositionally biased region" description="Low complexity" evidence="2">
    <location>
        <begin position="79"/>
        <end position="96"/>
    </location>
</feature>
<evidence type="ECO:0000256" key="2">
    <source>
        <dbReference type="SAM" id="MobiDB-lite"/>
    </source>
</evidence>
<gene>
    <name evidence="3" type="ORF">ASPCADRAFT_206794</name>
</gene>
<keyword evidence="1" id="KW-0539">Nucleus</keyword>
<feature type="region of interest" description="Disordered" evidence="2">
    <location>
        <begin position="308"/>
        <end position="339"/>
    </location>
</feature>
<feature type="compositionally biased region" description="Low complexity" evidence="2">
    <location>
        <begin position="1"/>
        <end position="15"/>
    </location>
</feature>
<keyword evidence="4" id="KW-1185">Reference proteome</keyword>
<evidence type="ECO:0000313" key="3">
    <source>
        <dbReference type="EMBL" id="OOF96611.1"/>
    </source>
</evidence>
<dbReference type="GO" id="GO:0043565">
    <property type="term" value="F:sequence-specific DNA binding"/>
    <property type="evidence" value="ECO:0007669"/>
    <property type="project" value="TreeGrafter"/>
</dbReference>
<reference evidence="4" key="1">
    <citation type="journal article" date="2017" name="Genome Biol.">
        <title>Comparative genomics reveals high biological diversity and specific adaptations in the industrially and medically important fungal genus Aspergillus.</title>
        <authorList>
            <person name="de Vries R.P."/>
            <person name="Riley R."/>
            <person name="Wiebenga A."/>
            <person name="Aguilar-Osorio G."/>
            <person name="Amillis S."/>
            <person name="Uchima C.A."/>
            <person name="Anderluh G."/>
            <person name="Asadollahi M."/>
            <person name="Askin M."/>
            <person name="Barry K."/>
            <person name="Battaglia E."/>
            <person name="Bayram O."/>
            <person name="Benocci T."/>
            <person name="Braus-Stromeyer S.A."/>
            <person name="Caldana C."/>
            <person name="Canovas D."/>
            <person name="Cerqueira G.C."/>
            <person name="Chen F."/>
            <person name="Chen W."/>
            <person name="Choi C."/>
            <person name="Clum A."/>
            <person name="Dos Santos R.A."/>
            <person name="Damasio A.R."/>
            <person name="Diallinas G."/>
            <person name="Emri T."/>
            <person name="Fekete E."/>
            <person name="Flipphi M."/>
            <person name="Freyberg S."/>
            <person name="Gallo A."/>
            <person name="Gournas C."/>
            <person name="Habgood R."/>
            <person name="Hainaut M."/>
            <person name="Harispe M.L."/>
            <person name="Henrissat B."/>
            <person name="Hilden K.S."/>
            <person name="Hope R."/>
            <person name="Hossain A."/>
            <person name="Karabika E."/>
            <person name="Karaffa L."/>
            <person name="Karanyi Z."/>
            <person name="Krasevec N."/>
            <person name="Kuo A."/>
            <person name="Kusch H."/>
            <person name="LaButti K."/>
            <person name="Lagendijk E.L."/>
            <person name="Lapidus A."/>
            <person name="Levasseur A."/>
            <person name="Lindquist E."/>
            <person name="Lipzen A."/>
            <person name="Logrieco A.F."/>
            <person name="MacCabe A."/>
            <person name="Maekelae M.R."/>
            <person name="Malavazi I."/>
            <person name="Melin P."/>
            <person name="Meyer V."/>
            <person name="Mielnichuk N."/>
            <person name="Miskei M."/>
            <person name="Molnar A.P."/>
            <person name="Mule G."/>
            <person name="Ngan C.Y."/>
            <person name="Orejas M."/>
            <person name="Orosz E."/>
            <person name="Ouedraogo J.P."/>
            <person name="Overkamp K.M."/>
            <person name="Park H.-S."/>
            <person name="Perrone G."/>
            <person name="Piumi F."/>
            <person name="Punt P.J."/>
            <person name="Ram A.F."/>
            <person name="Ramon A."/>
            <person name="Rauscher S."/>
            <person name="Record E."/>
            <person name="Riano-Pachon D.M."/>
            <person name="Robert V."/>
            <person name="Roehrig J."/>
            <person name="Ruller R."/>
            <person name="Salamov A."/>
            <person name="Salih N.S."/>
            <person name="Samson R.A."/>
            <person name="Sandor E."/>
            <person name="Sanguinetti M."/>
            <person name="Schuetze T."/>
            <person name="Sepcic K."/>
            <person name="Shelest E."/>
            <person name="Sherlock G."/>
            <person name="Sophianopoulou V."/>
            <person name="Squina F.M."/>
            <person name="Sun H."/>
            <person name="Susca A."/>
            <person name="Todd R.B."/>
            <person name="Tsang A."/>
            <person name="Unkles S.E."/>
            <person name="van de Wiele N."/>
            <person name="van Rossen-Uffink D."/>
            <person name="Oliveira J.V."/>
            <person name="Vesth T.C."/>
            <person name="Visser J."/>
            <person name="Yu J.-H."/>
            <person name="Zhou M."/>
            <person name="Andersen M.R."/>
            <person name="Archer D.B."/>
            <person name="Baker S.E."/>
            <person name="Benoit I."/>
            <person name="Brakhage A.A."/>
            <person name="Braus G.H."/>
            <person name="Fischer R."/>
            <person name="Frisvad J.C."/>
            <person name="Goldman G.H."/>
            <person name="Houbraken J."/>
            <person name="Oakley B."/>
            <person name="Pocsi I."/>
            <person name="Scazzocchio C."/>
            <person name="Seiboth B."/>
            <person name="vanKuyk P.A."/>
            <person name="Wortman J."/>
            <person name="Dyer P.S."/>
            <person name="Grigoriev I.V."/>
        </authorList>
    </citation>
    <scope>NUCLEOTIDE SEQUENCE [LARGE SCALE GENOMIC DNA]</scope>
    <source>
        <strain evidence="4">ITEM 5010</strain>
    </source>
</reference>
<accession>A0A1R3RQ51</accession>
<dbReference type="Proteomes" id="UP000188318">
    <property type="component" value="Unassembled WGS sequence"/>
</dbReference>
<dbReference type="PANTHER" id="PTHR21712:SF29">
    <property type="entry name" value="PRE-RRNA-PROCESSING PROTEIN FHL1"/>
    <property type="match status" value="1"/>
</dbReference>
<dbReference type="GO" id="GO:0060962">
    <property type="term" value="P:regulation of ribosomal protein gene transcription by RNA polymerase II"/>
    <property type="evidence" value="ECO:0007669"/>
    <property type="project" value="InterPro"/>
</dbReference>
<proteinExistence type="predicted"/>
<dbReference type="PANTHER" id="PTHR21712">
    <property type="entry name" value="PRE-RRNA-PROCESSING PROTEIN FHL1"/>
    <property type="match status" value="1"/>
</dbReference>